<evidence type="ECO:0000313" key="2">
    <source>
        <dbReference type="Proteomes" id="UP001055811"/>
    </source>
</evidence>
<reference evidence="2" key="1">
    <citation type="journal article" date="2022" name="Mol. Ecol. Resour.">
        <title>The genomes of chicory, endive, great burdock and yacon provide insights into Asteraceae palaeo-polyploidization history and plant inulin production.</title>
        <authorList>
            <person name="Fan W."/>
            <person name="Wang S."/>
            <person name="Wang H."/>
            <person name="Wang A."/>
            <person name="Jiang F."/>
            <person name="Liu H."/>
            <person name="Zhao H."/>
            <person name="Xu D."/>
            <person name="Zhang Y."/>
        </authorList>
    </citation>
    <scope>NUCLEOTIDE SEQUENCE [LARGE SCALE GENOMIC DNA]</scope>
    <source>
        <strain evidence="2">cv. Punajuju</strain>
    </source>
</reference>
<organism evidence="1 2">
    <name type="scientific">Cichorium intybus</name>
    <name type="common">Chicory</name>
    <dbReference type="NCBI Taxonomy" id="13427"/>
    <lineage>
        <taxon>Eukaryota</taxon>
        <taxon>Viridiplantae</taxon>
        <taxon>Streptophyta</taxon>
        <taxon>Embryophyta</taxon>
        <taxon>Tracheophyta</taxon>
        <taxon>Spermatophyta</taxon>
        <taxon>Magnoliopsida</taxon>
        <taxon>eudicotyledons</taxon>
        <taxon>Gunneridae</taxon>
        <taxon>Pentapetalae</taxon>
        <taxon>asterids</taxon>
        <taxon>campanulids</taxon>
        <taxon>Asterales</taxon>
        <taxon>Asteraceae</taxon>
        <taxon>Cichorioideae</taxon>
        <taxon>Cichorieae</taxon>
        <taxon>Cichoriinae</taxon>
        <taxon>Cichorium</taxon>
    </lineage>
</organism>
<dbReference type="Proteomes" id="UP001055811">
    <property type="component" value="Linkage Group LG05"/>
</dbReference>
<sequence length="76" mass="8245">MGEVKPESVDGVWPTVKPSVNGGASGMLTNGVFQPIDSTKEASQSTFEKNARGDKWGLEEDNFAQWGLLETMKLKS</sequence>
<keyword evidence="2" id="KW-1185">Reference proteome</keyword>
<proteinExistence type="predicted"/>
<protein>
    <submittedName>
        <fullName evidence="1">Uncharacterized protein</fullName>
    </submittedName>
</protein>
<name>A0ACB9CX01_CICIN</name>
<reference evidence="1 2" key="2">
    <citation type="journal article" date="2022" name="Mol. Ecol. Resour.">
        <title>The genomes of chicory, endive, great burdock and yacon provide insights into Asteraceae paleo-polyploidization history and plant inulin production.</title>
        <authorList>
            <person name="Fan W."/>
            <person name="Wang S."/>
            <person name="Wang H."/>
            <person name="Wang A."/>
            <person name="Jiang F."/>
            <person name="Liu H."/>
            <person name="Zhao H."/>
            <person name="Xu D."/>
            <person name="Zhang Y."/>
        </authorList>
    </citation>
    <scope>NUCLEOTIDE SEQUENCE [LARGE SCALE GENOMIC DNA]</scope>
    <source>
        <strain evidence="2">cv. Punajuju</strain>
        <tissue evidence="1">Leaves</tissue>
    </source>
</reference>
<dbReference type="EMBL" id="CM042013">
    <property type="protein sequence ID" value="KAI3738775.1"/>
    <property type="molecule type" value="Genomic_DNA"/>
</dbReference>
<accession>A0ACB9CX01</accession>
<evidence type="ECO:0000313" key="1">
    <source>
        <dbReference type="EMBL" id="KAI3738775.1"/>
    </source>
</evidence>
<comment type="caution">
    <text evidence="1">The sequence shown here is derived from an EMBL/GenBank/DDBJ whole genome shotgun (WGS) entry which is preliminary data.</text>
</comment>
<gene>
    <name evidence="1" type="ORF">L2E82_28924</name>
</gene>